<dbReference type="PANTHER" id="PTHR47359">
    <property type="entry name" value="PEPTIDOGLYCAN DL-ENDOPEPTIDASE CWLO"/>
    <property type="match status" value="1"/>
</dbReference>
<dbReference type="GO" id="GO:0006508">
    <property type="term" value="P:proteolysis"/>
    <property type="evidence" value="ECO:0007669"/>
    <property type="project" value="UniProtKB-KW"/>
</dbReference>
<evidence type="ECO:0000256" key="2">
    <source>
        <dbReference type="ARBA" id="ARBA00022670"/>
    </source>
</evidence>
<dbReference type="GO" id="GO:0008234">
    <property type="term" value="F:cysteine-type peptidase activity"/>
    <property type="evidence" value="ECO:0007669"/>
    <property type="project" value="UniProtKB-KW"/>
</dbReference>
<proteinExistence type="inferred from homology"/>
<dbReference type="Proteomes" id="UP000298781">
    <property type="component" value="Chromosome"/>
</dbReference>
<accession>A0A4D7BC43</accession>
<keyword evidence="3" id="KW-0378">Hydrolase</keyword>
<dbReference type="PROSITE" id="PS51935">
    <property type="entry name" value="NLPC_P60"/>
    <property type="match status" value="1"/>
</dbReference>
<feature type="domain" description="NlpC/P60" evidence="5">
    <location>
        <begin position="156"/>
        <end position="282"/>
    </location>
</feature>
<dbReference type="SUPFAM" id="SSF54001">
    <property type="entry name" value="Cysteine proteinases"/>
    <property type="match status" value="1"/>
</dbReference>
<dbReference type="Pfam" id="PF00877">
    <property type="entry name" value="NLPC_P60"/>
    <property type="match status" value="1"/>
</dbReference>
<dbReference type="InterPro" id="IPR051794">
    <property type="entry name" value="PG_Endopeptidase_C40"/>
</dbReference>
<sequence length="282" mass="30292">MTFMDRRLTPARPDLAAISLKGLVEAERFVEGRPARVVQPVVPLRGAPRDDAMLDTELTYGEPVAIYDERDGWAYLQSARDNYVGYAPIGAFGAAGPATHRVTALRTFLYPGPSIKSPPLGLIPMNALVTVTHLTGVFAVTDSGAHVFARHLAGLGEHEADYVAVAERYLGTPYLWGGRTSLGLDCSGLVQTALEAAGFQAPRDSDLQEQQVGTAFTLAPDLSNLRRGDLLFWKGHVGIMTSPAELLHANGYHMAVAAEPVAEAVRRIADKSFGAVTSARRL</sequence>
<dbReference type="PANTHER" id="PTHR47359:SF3">
    <property type="entry name" value="NLP_P60 DOMAIN-CONTAINING PROTEIN-RELATED"/>
    <property type="match status" value="1"/>
</dbReference>
<keyword evidence="4" id="KW-0788">Thiol protease</keyword>
<evidence type="ECO:0000259" key="5">
    <source>
        <dbReference type="PROSITE" id="PS51935"/>
    </source>
</evidence>
<evidence type="ECO:0000313" key="6">
    <source>
        <dbReference type="EMBL" id="QCI65567.1"/>
    </source>
</evidence>
<dbReference type="Pfam" id="PF18348">
    <property type="entry name" value="SH3_16"/>
    <property type="match status" value="1"/>
</dbReference>
<dbReference type="KEGG" id="pstg:E8M01_15940"/>
<reference evidence="6 7" key="1">
    <citation type="submission" date="2019-04" db="EMBL/GenBank/DDBJ databases">
        <title>Phreatobacter aquaticus sp. nov.</title>
        <authorList>
            <person name="Choi A."/>
        </authorList>
    </citation>
    <scope>NUCLEOTIDE SEQUENCE [LARGE SCALE GENOMIC DNA]</scope>
    <source>
        <strain evidence="6 7">KCTC 52518</strain>
    </source>
</reference>
<name>A0A4D7BC43_9HYPH</name>
<keyword evidence="2" id="KW-0645">Protease</keyword>
<dbReference type="InterPro" id="IPR000064">
    <property type="entry name" value="NLP_P60_dom"/>
</dbReference>
<evidence type="ECO:0000256" key="3">
    <source>
        <dbReference type="ARBA" id="ARBA00022801"/>
    </source>
</evidence>
<dbReference type="InterPro" id="IPR041382">
    <property type="entry name" value="SH3_16"/>
</dbReference>
<evidence type="ECO:0000256" key="1">
    <source>
        <dbReference type="ARBA" id="ARBA00007074"/>
    </source>
</evidence>
<organism evidence="6 7">
    <name type="scientific">Phreatobacter stygius</name>
    <dbReference type="NCBI Taxonomy" id="1940610"/>
    <lineage>
        <taxon>Bacteria</taxon>
        <taxon>Pseudomonadati</taxon>
        <taxon>Pseudomonadota</taxon>
        <taxon>Alphaproteobacteria</taxon>
        <taxon>Hyphomicrobiales</taxon>
        <taxon>Phreatobacteraceae</taxon>
        <taxon>Phreatobacter</taxon>
    </lineage>
</organism>
<evidence type="ECO:0000313" key="7">
    <source>
        <dbReference type="Proteomes" id="UP000298781"/>
    </source>
</evidence>
<comment type="similarity">
    <text evidence="1">Belongs to the peptidase C40 family.</text>
</comment>
<gene>
    <name evidence="6" type="ORF">E8M01_15940</name>
</gene>
<dbReference type="InterPro" id="IPR038765">
    <property type="entry name" value="Papain-like_cys_pep_sf"/>
</dbReference>
<dbReference type="EMBL" id="CP039690">
    <property type="protein sequence ID" value="QCI65567.1"/>
    <property type="molecule type" value="Genomic_DNA"/>
</dbReference>
<dbReference type="AlphaFoldDB" id="A0A4D7BC43"/>
<dbReference type="RefSeq" id="WP_136961013.1">
    <property type="nucleotide sequence ID" value="NZ_CP039690.1"/>
</dbReference>
<dbReference type="OrthoDB" id="9813368at2"/>
<protein>
    <submittedName>
        <fullName evidence="6">NlpC/P60 family protein</fullName>
    </submittedName>
</protein>
<keyword evidence="7" id="KW-1185">Reference proteome</keyword>
<evidence type="ECO:0000256" key="4">
    <source>
        <dbReference type="ARBA" id="ARBA00022807"/>
    </source>
</evidence>
<dbReference type="Gene3D" id="3.90.1720.10">
    <property type="entry name" value="endopeptidase domain like (from Nostoc punctiforme)"/>
    <property type="match status" value="1"/>
</dbReference>